<accession>A0ABR2HYM2</accession>
<protein>
    <submittedName>
        <fullName evidence="1">Uncharacterized protein</fullName>
    </submittedName>
</protein>
<comment type="caution">
    <text evidence="1">The sequence shown here is derived from an EMBL/GenBank/DDBJ whole genome shotgun (WGS) entry which is preliminary data.</text>
</comment>
<organism evidence="1 2">
    <name type="scientific">Apiospora arundinis</name>
    <dbReference type="NCBI Taxonomy" id="335852"/>
    <lineage>
        <taxon>Eukaryota</taxon>
        <taxon>Fungi</taxon>
        <taxon>Dikarya</taxon>
        <taxon>Ascomycota</taxon>
        <taxon>Pezizomycotina</taxon>
        <taxon>Sordariomycetes</taxon>
        <taxon>Xylariomycetidae</taxon>
        <taxon>Amphisphaeriales</taxon>
        <taxon>Apiosporaceae</taxon>
        <taxon>Apiospora</taxon>
    </lineage>
</organism>
<proteinExistence type="predicted"/>
<evidence type="ECO:0000313" key="1">
    <source>
        <dbReference type="EMBL" id="KAK8855208.1"/>
    </source>
</evidence>
<sequence>MTKLAPLNLGPLVSGKPLQICPARNQHLEQAFDGALLPDGTLSGCEAGYWLALACGEEYSGGSTVSQTNLKTSAHTSAWVPQPVQGPWTCTWDCQASRRRDSLLGSLFSRRTPFEPVFLGLTPAPPIKNRSFLGCNVPLAK</sequence>
<reference evidence="1 2" key="1">
    <citation type="journal article" date="2024" name="IMA Fungus">
        <title>Apiospora arundinis, a panoply of carbohydrate-active enzymes and secondary metabolites.</title>
        <authorList>
            <person name="Sorensen T."/>
            <person name="Petersen C."/>
            <person name="Muurmann A.T."/>
            <person name="Christiansen J.V."/>
            <person name="Brundto M.L."/>
            <person name="Overgaard C.K."/>
            <person name="Boysen A.T."/>
            <person name="Wollenberg R.D."/>
            <person name="Larsen T.O."/>
            <person name="Sorensen J.L."/>
            <person name="Nielsen K.L."/>
            <person name="Sondergaard T.E."/>
        </authorList>
    </citation>
    <scope>NUCLEOTIDE SEQUENCE [LARGE SCALE GENOMIC DNA]</scope>
    <source>
        <strain evidence="1 2">AAU 773</strain>
    </source>
</reference>
<dbReference type="Proteomes" id="UP001390339">
    <property type="component" value="Unassembled WGS sequence"/>
</dbReference>
<keyword evidence="2" id="KW-1185">Reference proteome</keyword>
<evidence type="ECO:0000313" key="2">
    <source>
        <dbReference type="Proteomes" id="UP001390339"/>
    </source>
</evidence>
<gene>
    <name evidence="1" type="ORF">PGQ11_011120</name>
</gene>
<name>A0ABR2HYM2_9PEZI</name>
<dbReference type="EMBL" id="JAPCWZ010000007">
    <property type="protein sequence ID" value="KAK8855208.1"/>
    <property type="molecule type" value="Genomic_DNA"/>
</dbReference>